<dbReference type="AlphaFoldDB" id="A0A0G1XZJ1"/>
<keyword evidence="1" id="KW-0812">Transmembrane</keyword>
<proteinExistence type="predicted"/>
<keyword evidence="1" id="KW-1133">Transmembrane helix</keyword>
<evidence type="ECO:0000313" key="3">
    <source>
        <dbReference type="Proteomes" id="UP000034290"/>
    </source>
</evidence>
<protein>
    <submittedName>
        <fullName evidence="2">Uncharacterized protein</fullName>
    </submittedName>
</protein>
<feature type="transmembrane region" description="Helical" evidence="1">
    <location>
        <begin position="12"/>
        <end position="33"/>
    </location>
</feature>
<evidence type="ECO:0000313" key="2">
    <source>
        <dbReference type="EMBL" id="KKW36391.1"/>
    </source>
</evidence>
<evidence type="ECO:0000256" key="1">
    <source>
        <dbReference type="SAM" id="Phobius"/>
    </source>
</evidence>
<name>A0A0G1XZJ1_9BACT</name>
<sequence length="88" mass="10312">MNRKTFHRVTLALPPILFALIAIGTVVMLVTFLRTTWRTVNTAETLAILRQEVVAESLHRARFDRIVERLKKKMAPRAIQWEKLRDPF</sequence>
<comment type="caution">
    <text evidence="2">The sequence shown here is derived from an EMBL/GenBank/DDBJ whole genome shotgun (WGS) entry which is preliminary data.</text>
</comment>
<organism evidence="2 3">
    <name type="scientific">Candidatus Giovannonibacteria bacterium GW2011_GWA2_53_7</name>
    <dbReference type="NCBI Taxonomy" id="1618650"/>
    <lineage>
        <taxon>Bacteria</taxon>
        <taxon>Candidatus Giovannoniibacteriota</taxon>
    </lineage>
</organism>
<dbReference type="Proteomes" id="UP000034290">
    <property type="component" value="Unassembled WGS sequence"/>
</dbReference>
<dbReference type="EMBL" id="LCRM01000030">
    <property type="protein sequence ID" value="KKW36391.1"/>
    <property type="molecule type" value="Genomic_DNA"/>
</dbReference>
<reference evidence="2 3" key="1">
    <citation type="journal article" date="2015" name="Nature">
        <title>rRNA introns, odd ribosomes, and small enigmatic genomes across a large radiation of phyla.</title>
        <authorList>
            <person name="Brown C.T."/>
            <person name="Hug L.A."/>
            <person name="Thomas B.C."/>
            <person name="Sharon I."/>
            <person name="Castelle C.J."/>
            <person name="Singh A."/>
            <person name="Wilkins M.J."/>
            <person name="Williams K.H."/>
            <person name="Banfield J.F."/>
        </authorList>
    </citation>
    <scope>NUCLEOTIDE SEQUENCE [LARGE SCALE GENOMIC DNA]</scope>
</reference>
<accession>A0A0G1XZJ1</accession>
<gene>
    <name evidence="2" type="ORF">UY81_C0030G0004</name>
</gene>
<keyword evidence="1" id="KW-0472">Membrane</keyword>